<dbReference type="GO" id="GO:0005886">
    <property type="term" value="C:plasma membrane"/>
    <property type="evidence" value="ECO:0007669"/>
    <property type="project" value="UniProtKB-SubCell"/>
</dbReference>
<dbReference type="InterPro" id="IPR017871">
    <property type="entry name" value="ABC_transporter-like_CS"/>
</dbReference>
<gene>
    <name evidence="12" type="ORF">H9Q80_14015</name>
</gene>
<evidence type="ECO:0000256" key="6">
    <source>
        <dbReference type="ARBA" id="ARBA00022840"/>
    </source>
</evidence>
<dbReference type="PROSITE" id="PS50929">
    <property type="entry name" value="ABC_TM1F"/>
    <property type="match status" value="1"/>
</dbReference>
<dbReference type="Gene3D" id="1.20.1560.10">
    <property type="entry name" value="ABC transporter type 1, transmembrane domain"/>
    <property type="match status" value="1"/>
</dbReference>
<organism evidence="12 13">
    <name type="scientific">[Eubacterium] hominis</name>
    <dbReference type="NCBI Taxonomy" id="2764325"/>
    <lineage>
        <taxon>Bacteria</taxon>
        <taxon>Bacillati</taxon>
        <taxon>Bacillota</taxon>
        <taxon>Erysipelotrichia</taxon>
        <taxon>Erysipelotrichales</taxon>
        <taxon>Erysipelotrichaceae</taxon>
        <taxon>Amedibacillus</taxon>
    </lineage>
</organism>
<dbReference type="InterPro" id="IPR027417">
    <property type="entry name" value="P-loop_NTPase"/>
</dbReference>
<dbReference type="GO" id="GO:0016887">
    <property type="term" value="F:ATP hydrolysis activity"/>
    <property type="evidence" value="ECO:0007669"/>
    <property type="project" value="InterPro"/>
</dbReference>
<dbReference type="RefSeq" id="WP_117451857.1">
    <property type="nucleotide sequence ID" value="NZ_CP060636.1"/>
</dbReference>
<evidence type="ECO:0000256" key="5">
    <source>
        <dbReference type="ARBA" id="ARBA00022741"/>
    </source>
</evidence>
<dbReference type="AlphaFoldDB" id="A0A7G9GKM6"/>
<accession>A0A7G9GKM6</accession>
<keyword evidence="3" id="KW-1003">Cell membrane</keyword>
<dbReference type="InterPro" id="IPR039421">
    <property type="entry name" value="Type_1_exporter"/>
</dbReference>
<dbReference type="InterPro" id="IPR011527">
    <property type="entry name" value="ABC1_TM_dom"/>
</dbReference>
<dbReference type="FunFam" id="3.40.50.300:FF:000854">
    <property type="entry name" value="Multidrug ABC transporter ATP-binding protein"/>
    <property type="match status" value="1"/>
</dbReference>
<dbReference type="PANTHER" id="PTHR43394:SF1">
    <property type="entry name" value="ATP-BINDING CASSETTE SUB-FAMILY B MEMBER 10, MITOCHONDRIAL"/>
    <property type="match status" value="1"/>
</dbReference>
<keyword evidence="4 9" id="KW-0812">Transmembrane</keyword>
<keyword evidence="13" id="KW-1185">Reference proteome</keyword>
<feature type="domain" description="ABC transporter" evidence="10">
    <location>
        <begin position="331"/>
        <end position="565"/>
    </location>
</feature>
<protein>
    <submittedName>
        <fullName evidence="12">ABC transporter ATP-binding protein</fullName>
    </submittedName>
</protein>
<dbReference type="Pfam" id="PF00005">
    <property type="entry name" value="ABC_tran"/>
    <property type="match status" value="1"/>
</dbReference>
<dbReference type="Proteomes" id="UP000515856">
    <property type="component" value="Chromosome"/>
</dbReference>
<dbReference type="SUPFAM" id="SSF52540">
    <property type="entry name" value="P-loop containing nucleoside triphosphate hydrolases"/>
    <property type="match status" value="1"/>
</dbReference>
<evidence type="ECO:0000256" key="4">
    <source>
        <dbReference type="ARBA" id="ARBA00022692"/>
    </source>
</evidence>
<feature type="transmembrane region" description="Helical" evidence="9">
    <location>
        <begin position="155"/>
        <end position="174"/>
    </location>
</feature>
<dbReference type="SUPFAM" id="SSF90123">
    <property type="entry name" value="ABC transporter transmembrane region"/>
    <property type="match status" value="1"/>
</dbReference>
<keyword evidence="6 12" id="KW-0067">ATP-binding</keyword>
<evidence type="ECO:0000256" key="1">
    <source>
        <dbReference type="ARBA" id="ARBA00004651"/>
    </source>
</evidence>
<dbReference type="GO" id="GO:0015421">
    <property type="term" value="F:ABC-type oligopeptide transporter activity"/>
    <property type="evidence" value="ECO:0007669"/>
    <property type="project" value="TreeGrafter"/>
</dbReference>
<evidence type="ECO:0000313" key="12">
    <source>
        <dbReference type="EMBL" id="QNM11358.1"/>
    </source>
</evidence>
<evidence type="ECO:0000313" key="13">
    <source>
        <dbReference type="Proteomes" id="UP000515856"/>
    </source>
</evidence>
<keyword evidence="7 9" id="KW-1133">Transmembrane helix</keyword>
<evidence type="ECO:0000256" key="3">
    <source>
        <dbReference type="ARBA" id="ARBA00022475"/>
    </source>
</evidence>
<feature type="transmembrane region" description="Helical" evidence="9">
    <location>
        <begin position="272"/>
        <end position="296"/>
    </location>
</feature>
<dbReference type="CDD" id="cd18548">
    <property type="entry name" value="ABC_6TM_Tm287_like"/>
    <property type="match status" value="1"/>
</dbReference>
<dbReference type="PROSITE" id="PS50893">
    <property type="entry name" value="ABC_TRANSPORTER_2"/>
    <property type="match status" value="1"/>
</dbReference>
<evidence type="ECO:0000256" key="9">
    <source>
        <dbReference type="SAM" id="Phobius"/>
    </source>
</evidence>
<dbReference type="Gene3D" id="3.40.50.300">
    <property type="entry name" value="P-loop containing nucleotide triphosphate hydrolases"/>
    <property type="match status" value="1"/>
</dbReference>
<dbReference type="PANTHER" id="PTHR43394">
    <property type="entry name" value="ATP-DEPENDENT PERMEASE MDL1, MITOCHONDRIAL"/>
    <property type="match status" value="1"/>
</dbReference>
<name>A0A7G9GKM6_9FIRM</name>
<keyword evidence="8 9" id="KW-0472">Membrane</keyword>
<dbReference type="InterPro" id="IPR036640">
    <property type="entry name" value="ABC1_TM_sf"/>
</dbReference>
<dbReference type="GO" id="GO:0005524">
    <property type="term" value="F:ATP binding"/>
    <property type="evidence" value="ECO:0007669"/>
    <property type="project" value="UniProtKB-KW"/>
</dbReference>
<keyword evidence="2" id="KW-0813">Transport</keyword>
<feature type="transmembrane region" description="Helical" evidence="9">
    <location>
        <begin position="125"/>
        <end position="149"/>
    </location>
</feature>
<proteinExistence type="predicted"/>
<dbReference type="InterPro" id="IPR003593">
    <property type="entry name" value="AAA+_ATPase"/>
</dbReference>
<evidence type="ECO:0000259" key="11">
    <source>
        <dbReference type="PROSITE" id="PS50929"/>
    </source>
</evidence>
<evidence type="ECO:0000256" key="8">
    <source>
        <dbReference type="ARBA" id="ARBA00023136"/>
    </source>
</evidence>
<evidence type="ECO:0000259" key="10">
    <source>
        <dbReference type="PROSITE" id="PS50893"/>
    </source>
</evidence>
<feature type="transmembrane region" description="Helical" evidence="9">
    <location>
        <begin position="52"/>
        <end position="71"/>
    </location>
</feature>
<comment type="subcellular location">
    <subcellularLocation>
        <location evidence="1">Cell membrane</location>
        <topology evidence="1">Multi-pass membrane protein</topology>
    </subcellularLocation>
</comment>
<evidence type="ECO:0000256" key="2">
    <source>
        <dbReference type="ARBA" id="ARBA00022448"/>
    </source>
</evidence>
<keyword evidence="5" id="KW-0547">Nucleotide-binding</keyword>
<evidence type="ECO:0000256" key="7">
    <source>
        <dbReference type="ARBA" id="ARBA00022989"/>
    </source>
</evidence>
<feature type="transmembrane region" description="Helical" evidence="9">
    <location>
        <begin position="238"/>
        <end position="260"/>
    </location>
</feature>
<reference evidence="12 13" key="1">
    <citation type="submission" date="2020-08" db="EMBL/GenBank/DDBJ databases">
        <authorList>
            <person name="Liu C."/>
            <person name="Sun Q."/>
        </authorList>
    </citation>
    <scope>NUCLEOTIDE SEQUENCE [LARGE SCALE GENOMIC DNA]</scope>
    <source>
        <strain evidence="12 13">NSJ-61</strain>
    </source>
</reference>
<feature type="domain" description="ABC transmembrane type-1" evidence="11">
    <location>
        <begin position="16"/>
        <end position="298"/>
    </location>
</feature>
<feature type="transmembrane region" description="Helical" evidence="9">
    <location>
        <begin position="20"/>
        <end position="40"/>
    </location>
</feature>
<dbReference type="KEGG" id="ehn:H9Q80_14015"/>
<dbReference type="SMART" id="SM00382">
    <property type="entry name" value="AAA"/>
    <property type="match status" value="1"/>
</dbReference>
<dbReference type="Pfam" id="PF00664">
    <property type="entry name" value="ABC_membrane"/>
    <property type="match status" value="1"/>
</dbReference>
<sequence length="573" mass="63682">MKELLKYLKPYRKQCIIGPFCKLMEAILELLLPTLMAYMINDGIMAQDQQLVYRYSFIMIFMVMIGFGFSITCQYQAAKASQGFGTDLRNALFSHITAFSYQDLDYFGTPTLVNRLSNDVNQLQVAVAMLIRLVVRSPFICIGAIIMAMFLDMRLAWILIASVPFIILILYVFIRFTTPMYQQYQKLLDKFSSILDDNFAGIRVIRTFVSKKREQKRFQENVDELQVQMMKVARLSALLNPSTAIVVNGAVVILMYQGILKIQIGDLQPGTIVAFINYASSILLALIAISNLIVIFTKAFASGKRVSEVLRYSPGLVCGNASLQEKDEPIVCFDHVSFSYGKGDAALSDLSFSIRKGESIGIIGGTGAGKTTLISLLCHFYVPTEGRILLYGQDITTLRSSDLLSHVVLVPQVNELFSGTIEENICFGLSNVSKADIEQALSISQAKEFVDELPKGMHTKIERGGANLSGGQKQRLCIARAILRKPDLLILDDASSALDFKSDAALRKALKAMDTQMSRIMISQRVSTLASCDRIIVLDNGEMAGFAPHKVLYDTCEIYHSICESQHVERGIA</sequence>
<dbReference type="InterPro" id="IPR003439">
    <property type="entry name" value="ABC_transporter-like_ATP-bd"/>
</dbReference>
<dbReference type="PROSITE" id="PS00211">
    <property type="entry name" value="ABC_TRANSPORTER_1"/>
    <property type="match status" value="1"/>
</dbReference>
<dbReference type="EMBL" id="CP060636">
    <property type="protein sequence ID" value="QNM11358.1"/>
    <property type="molecule type" value="Genomic_DNA"/>
</dbReference>